<gene>
    <name evidence="1" type="ORF">LXM24_15350</name>
</gene>
<evidence type="ECO:0000313" key="2">
    <source>
        <dbReference type="Proteomes" id="UP001139700"/>
    </source>
</evidence>
<dbReference type="Proteomes" id="UP001139700">
    <property type="component" value="Unassembled WGS sequence"/>
</dbReference>
<name>A0A9X1T9N1_9BACT</name>
<keyword evidence="2" id="KW-1185">Reference proteome</keyword>
<proteinExistence type="predicted"/>
<accession>A0A9X1T9N1</accession>
<organism evidence="1 2">
    <name type="scientific">Dyadobacter fanqingshengii</name>
    <dbReference type="NCBI Taxonomy" id="2906443"/>
    <lineage>
        <taxon>Bacteria</taxon>
        <taxon>Pseudomonadati</taxon>
        <taxon>Bacteroidota</taxon>
        <taxon>Cytophagia</taxon>
        <taxon>Cytophagales</taxon>
        <taxon>Spirosomataceae</taxon>
        <taxon>Dyadobacter</taxon>
    </lineage>
</organism>
<dbReference type="AlphaFoldDB" id="A0A9X1T9N1"/>
<reference evidence="1" key="1">
    <citation type="submission" date="2021-12" db="EMBL/GenBank/DDBJ databases">
        <title>Novel species in genus Dyadobacter.</title>
        <authorList>
            <person name="Ma C."/>
        </authorList>
    </citation>
    <scope>NUCLEOTIDE SEQUENCE</scope>
    <source>
        <strain evidence="1">CY399</strain>
    </source>
</reference>
<dbReference type="EMBL" id="JAJTTA010000002">
    <property type="protein sequence ID" value="MCF0041480.1"/>
    <property type="molecule type" value="Genomic_DNA"/>
</dbReference>
<dbReference type="RefSeq" id="WP_234614237.1">
    <property type="nucleotide sequence ID" value="NZ_CP098806.1"/>
</dbReference>
<comment type="caution">
    <text evidence="1">The sequence shown here is derived from an EMBL/GenBank/DDBJ whole genome shotgun (WGS) entry which is preliminary data.</text>
</comment>
<evidence type="ECO:0000313" key="1">
    <source>
        <dbReference type="EMBL" id="MCF0041480.1"/>
    </source>
</evidence>
<sequence>MHTTKNNESENSIQLAYGRKVQELLSQSHADAWVDDLWQMYTGYVLLAQEAGHDPKSYNRFVSFKELVFFFQDVGKMAKC</sequence>
<protein>
    <submittedName>
        <fullName evidence="1">Uncharacterized protein</fullName>
    </submittedName>
</protein>